<accession>A0AAN8WK71</accession>
<organism evidence="1 2">
    <name type="scientific">Halocaridina rubra</name>
    <name type="common">Hawaiian red shrimp</name>
    <dbReference type="NCBI Taxonomy" id="373956"/>
    <lineage>
        <taxon>Eukaryota</taxon>
        <taxon>Metazoa</taxon>
        <taxon>Ecdysozoa</taxon>
        <taxon>Arthropoda</taxon>
        <taxon>Crustacea</taxon>
        <taxon>Multicrustacea</taxon>
        <taxon>Malacostraca</taxon>
        <taxon>Eumalacostraca</taxon>
        <taxon>Eucarida</taxon>
        <taxon>Decapoda</taxon>
        <taxon>Pleocyemata</taxon>
        <taxon>Caridea</taxon>
        <taxon>Atyoidea</taxon>
        <taxon>Atyidae</taxon>
        <taxon>Halocaridina</taxon>
    </lineage>
</organism>
<dbReference type="Proteomes" id="UP001381693">
    <property type="component" value="Unassembled WGS sequence"/>
</dbReference>
<evidence type="ECO:0000313" key="2">
    <source>
        <dbReference type="Proteomes" id="UP001381693"/>
    </source>
</evidence>
<dbReference type="EMBL" id="JAXCGZ010022786">
    <property type="protein sequence ID" value="KAK7024267.1"/>
    <property type="molecule type" value="Genomic_DNA"/>
</dbReference>
<dbReference type="AlphaFoldDB" id="A0AAN8WK71"/>
<comment type="caution">
    <text evidence="1">The sequence shown here is derived from an EMBL/GenBank/DDBJ whole genome shotgun (WGS) entry which is preliminary data.</text>
</comment>
<evidence type="ECO:0000313" key="1">
    <source>
        <dbReference type="EMBL" id="KAK7024267.1"/>
    </source>
</evidence>
<sequence length="143" mass="15776">MALVCASLYSGSITAYLAIPSRSQAINSLEDVLDRKVIPAIRLLSSPYSFFLTENSGPIGEKVRKVMVTFSGAEVAAWNFLKRVADGTYSWIDTASSAIGSAGQFEKMGKQCLYHVARNPVRMDLDAFAYPKNSIVMYQFDEM</sequence>
<name>A0AAN8WK71_HALRR</name>
<gene>
    <name evidence="1" type="ORF">SK128_007751</name>
</gene>
<proteinExistence type="predicted"/>
<keyword evidence="2" id="KW-1185">Reference proteome</keyword>
<reference evidence="1 2" key="1">
    <citation type="submission" date="2023-11" db="EMBL/GenBank/DDBJ databases">
        <title>Halocaridina rubra genome assembly.</title>
        <authorList>
            <person name="Smith C."/>
        </authorList>
    </citation>
    <scope>NUCLEOTIDE SEQUENCE [LARGE SCALE GENOMIC DNA]</scope>
    <source>
        <strain evidence="1">EP-1</strain>
        <tissue evidence="1">Whole</tissue>
    </source>
</reference>
<protein>
    <submittedName>
        <fullName evidence="1">Uncharacterized protein</fullName>
    </submittedName>
</protein>